<feature type="region of interest" description="Disordered" evidence="1">
    <location>
        <begin position="192"/>
        <end position="218"/>
    </location>
</feature>
<sequence length="218" mass="24562">TGQEPLCQTPGQPDPQHLEPDEGLVSYTPVILDPNTAHPELLLSKDLTGVKRADKRKRPNNPERFECLPIVLGSQAFESGTHSWCVEVGDSRSWSLGVAAKSVERKSKMKSKRWAIEFYYGKCKAISPSARPIVVSVKKKLHQIRVDLDCNRGELSFTDLRTDTHIHTFTHTCTEKMFPYIGNGGECPIEILPNVDTDDDEEDCDYDDDDIDEEEDDD</sequence>
<dbReference type="PROSITE" id="PS50188">
    <property type="entry name" value="B302_SPRY"/>
    <property type="match status" value="1"/>
</dbReference>
<dbReference type="Ensembl" id="ENSLBET00000015581.1">
    <property type="protein sequence ID" value="ENSLBEP00000014686.1"/>
    <property type="gene ID" value="ENSLBEG00000011467.1"/>
</dbReference>
<keyword evidence="4" id="KW-1185">Reference proteome</keyword>
<dbReference type="InterPro" id="IPR006574">
    <property type="entry name" value="PRY"/>
</dbReference>
<dbReference type="Pfam" id="PF00622">
    <property type="entry name" value="SPRY"/>
    <property type="match status" value="1"/>
</dbReference>
<dbReference type="PRINTS" id="PR01407">
    <property type="entry name" value="BUTYPHLNCDUF"/>
</dbReference>
<dbReference type="InterPro" id="IPR050143">
    <property type="entry name" value="TRIM/RBCC"/>
</dbReference>
<dbReference type="InterPro" id="IPR003877">
    <property type="entry name" value="SPRY_dom"/>
</dbReference>
<organism evidence="3 4">
    <name type="scientific">Labrus bergylta</name>
    <name type="common">ballan wrasse</name>
    <dbReference type="NCBI Taxonomy" id="56723"/>
    <lineage>
        <taxon>Eukaryota</taxon>
        <taxon>Metazoa</taxon>
        <taxon>Chordata</taxon>
        <taxon>Craniata</taxon>
        <taxon>Vertebrata</taxon>
        <taxon>Euteleostomi</taxon>
        <taxon>Actinopterygii</taxon>
        <taxon>Neopterygii</taxon>
        <taxon>Teleostei</taxon>
        <taxon>Neoteleostei</taxon>
        <taxon>Acanthomorphata</taxon>
        <taxon>Eupercaria</taxon>
        <taxon>Labriformes</taxon>
        <taxon>Labridae</taxon>
        <taxon>Labrus</taxon>
    </lineage>
</organism>
<evidence type="ECO:0000313" key="4">
    <source>
        <dbReference type="Proteomes" id="UP000261660"/>
    </source>
</evidence>
<dbReference type="InterPro" id="IPR003879">
    <property type="entry name" value="Butyrophylin_SPRY"/>
</dbReference>
<protein>
    <recommendedName>
        <fullName evidence="2">B30.2/SPRY domain-containing protein</fullName>
    </recommendedName>
</protein>
<dbReference type="InterPro" id="IPR001870">
    <property type="entry name" value="B30.2/SPRY"/>
</dbReference>
<dbReference type="InterPro" id="IPR013320">
    <property type="entry name" value="ConA-like_dom_sf"/>
</dbReference>
<dbReference type="InParanoid" id="A0A3Q3F4F3"/>
<evidence type="ECO:0000313" key="3">
    <source>
        <dbReference type="Ensembl" id="ENSLBEP00000014686.1"/>
    </source>
</evidence>
<dbReference type="SMART" id="SM00589">
    <property type="entry name" value="PRY"/>
    <property type="match status" value="1"/>
</dbReference>
<dbReference type="SUPFAM" id="SSF49899">
    <property type="entry name" value="Concanavalin A-like lectins/glucanases"/>
    <property type="match status" value="1"/>
</dbReference>
<reference evidence="3" key="2">
    <citation type="submission" date="2025-09" db="UniProtKB">
        <authorList>
            <consortium name="Ensembl"/>
        </authorList>
    </citation>
    <scope>IDENTIFICATION</scope>
</reference>
<evidence type="ECO:0000256" key="1">
    <source>
        <dbReference type="SAM" id="MobiDB-lite"/>
    </source>
</evidence>
<dbReference type="PANTHER" id="PTHR24103">
    <property type="entry name" value="E3 UBIQUITIN-PROTEIN LIGASE TRIM"/>
    <property type="match status" value="1"/>
</dbReference>
<name>A0A3Q3F4F3_9LABR</name>
<dbReference type="SMART" id="SM00449">
    <property type="entry name" value="SPRY"/>
    <property type="match status" value="1"/>
</dbReference>
<dbReference type="Pfam" id="PF13765">
    <property type="entry name" value="PRY"/>
    <property type="match status" value="1"/>
</dbReference>
<proteinExistence type="predicted"/>
<dbReference type="CDD" id="cd12893">
    <property type="entry name" value="SPRY_PRY_TRIM35"/>
    <property type="match status" value="1"/>
</dbReference>
<dbReference type="STRING" id="56723.ENSLBEP00000014686"/>
<dbReference type="InterPro" id="IPR043136">
    <property type="entry name" value="B30.2/SPRY_sf"/>
</dbReference>
<dbReference type="Gene3D" id="2.60.120.920">
    <property type="match status" value="1"/>
</dbReference>
<feature type="compositionally biased region" description="Acidic residues" evidence="1">
    <location>
        <begin position="196"/>
        <end position="218"/>
    </location>
</feature>
<feature type="domain" description="B30.2/SPRY" evidence="2">
    <location>
        <begin position="10"/>
        <end position="200"/>
    </location>
</feature>
<dbReference type="Proteomes" id="UP000261660">
    <property type="component" value="Unplaced"/>
</dbReference>
<dbReference type="AlphaFoldDB" id="A0A3Q3F4F3"/>
<feature type="region of interest" description="Disordered" evidence="1">
    <location>
        <begin position="1"/>
        <end position="22"/>
    </location>
</feature>
<accession>A0A3Q3F4F3</accession>
<evidence type="ECO:0000259" key="2">
    <source>
        <dbReference type="PROSITE" id="PS50188"/>
    </source>
</evidence>
<dbReference type="GeneTree" id="ENSGT01030000234583"/>
<reference evidence="3" key="1">
    <citation type="submission" date="2025-08" db="UniProtKB">
        <authorList>
            <consortium name="Ensembl"/>
        </authorList>
    </citation>
    <scope>IDENTIFICATION</scope>
</reference>